<protein>
    <recommendedName>
        <fullName evidence="8">Tryptophan synthase alpha chain</fullName>
        <ecNumber evidence="8">4.2.1.20</ecNumber>
    </recommendedName>
</protein>
<dbReference type="CDD" id="cd04724">
    <property type="entry name" value="Tryptophan_synthase_alpha"/>
    <property type="match status" value="1"/>
</dbReference>
<dbReference type="Gene3D" id="3.20.20.70">
    <property type="entry name" value="Aldolase class I"/>
    <property type="match status" value="1"/>
</dbReference>
<dbReference type="RefSeq" id="WP_189399009.1">
    <property type="nucleotide sequence ID" value="NZ_BMXA01000002.1"/>
</dbReference>
<comment type="similarity">
    <text evidence="8 9">Belongs to the TrpA family.</text>
</comment>
<dbReference type="HAMAP" id="MF_00131">
    <property type="entry name" value="Trp_synth_alpha"/>
    <property type="match status" value="1"/>
</dbReference>
<keyword evidence="5 8" id="KW-0057">Aromatic amino acid biosynthesis</keyword>
<dbReference type="Pfam" id="PF00290">
    <property type="entry name" value="Trp_syntA"/>
    <property type="match status" value="1"/>
</dbReference>
<evidence type="ECO:0000256" key="6">
    <source>
        <dbReference type="ARBA" id="ARBA00023239"/>
    </source>
</evidence>
<evidence type="ECO:0000256" key="8">
    <source>
        <dbReference type="HAMAP-Rule" id="MF_00131"/>
    </source>
</evidence>
<comment type="caution">
    <text evidence="10">The sequence shown here is derived from an EMBL/GenBank/DDBJ whole genome shotgun (WGS) entry which is preliminary data.</text>
</comment>
<dbReference type="PANTHER" id="PTHR43406:SF1">
    <property type="entry name" value="TRYPTOPHAN SYNTHASE ALPHA CHAIN, CHLOROPLASTIC"/>
    <property type="match status" value="1"/>
</dbReference>
<keyword evidence="11" id="KW-1185">Reference proteome</keyword>
<dbReference type="GO" id="GO:0004834">
    <property type="term" value="F:tryptophan synthase activity"/>
    <property type="evidence" value="ECO:0007669"/>
    <property type="project" value="UniProtKB-UniRule"/>
</dbReference>
<proteinExistence type="inferred from homology"/>
<dbReference type="SUPFAM" id="SSF51366">
    <property type="entry name" value="Ribulose-phoshate binding barrel"/>
    <property type="match status" value="1"/>
</dbReference>
<dbReference type="PANTHER" id="PTHR43406">
    <property type="entry name" value="TRYPTOPHAN SYNTHASE, ALPHA CHAIN"/>
    <property type="match status" value="1"/>
</dbReference>
<reference evidence="10" key="2">
    <citation type="submission" date="2020-09" db="EMBL/GenBank/DDBJ databases">
        <authorList>
            <person name="Sun Q."/>
            <person name="Kim S."/>
        </authorList>
    </citation>
    <scope>NUCLEOTIDE SEQUENCE</scope>
    <source>
        <strain evidence="10">KCTC 12711</strain>
    </source>
</reference>
<comment type="subunit">
    <text evidence="2 8">Tetramer of two alpha and two beta chains.</text>
</comment>
<dbReference type="AlphaFoldDB" id="A0A918RKG1"/>
<name>A0A918RKG1_9GAMM</name>
<evidence type="ECO:0000256" key="2">
    <source>
        <dbReference type="ARBA" id="ARBA00011270"/>
    </source>
</evidence>
<comment type="catalytic activity">
    <reaction evidence="7 8">
        <text>(1S,2R)-1-C-(indol-3-yl)glycerol 3-phosphate + L-serine = D-glyceraldehyde 3-phosphate + L-tryptophan + H2O</text>
        <dbReference type="Rhea" id="RHEA:10532"/>
        <dbReference type="ChEBI" id="CHEBI:15377"/>
        <dbReference type="ChEBI" id="CHEBI:33384"/>
        <dbReference type="ChEBI" id="CHEBI:57912"/>
        <dbReference type="ChEBI" id="CHEBI:58866"/>
        <dbReference type="ChEBI" id="CHEBI:59776"/>
        <dbReference type="EC" id="4.2.1.20"/>
    </reaction>
</comment>
<keyword evidence="3 8" id="KW-0028">Amino-acid biosynthesis</keyword>
<evidence type="ECO:0000256" key="4">
    <source>
        <dbReference type="ARBA" id="ARBA00022822"/>
    </source>
</evidence>
<comment type="pathway">
    <text evidence="1 8">Amino-acid biosynthesis; L-tryptophan biosynthesis; L-tryptophan from chorismate: step 5/5.</text>
</comment>
<keyword evidence="4 8" id="KW-0822">Tryptophan biosynthesis</keyword>
<sequence>MELNKYLAERKQLTDGSSRPAMVMTHVVCGYPSFDDNWAALEVMESFGVDLVELQFPFSEPSADGPLFVKANQEAIANGVHVDDCFAFMRKVTEHFSFKVVMMGYYNTVFKTGHQAFLARLKDAGAVGFILPDLPVEEAGELHGIAAELGLSPIVLMTPTNSDARLTELAKSADGFIYTVARKGVTGTHTEMTGAVAEFIDRCRDFTDLPLAVGFGVSTADDVAFIGQHADIAVIGTAALKAWESGGKTALTRFFAQLLPATDAA</sequence>
<reference evidence="10" key="1">
    <citation type="journal article" date="2014" name="Int. J. Syst. Evol. Microbiol.">
        <title>Complete genome sequence of Corynebacterium casei LMG S-19264T (=DSM 44701T), isolated from a smear-ripened cheese.</title>
        <authorList>
            <consortium name="US DOE Joint Genome Institute (JGI-PGF)"/>
            <person name="Walter F."/>
            <person name="Albersmeier A."/>
            <person name="Kalinowski J."/>
            <person name="Ruckert C."/>
        </authorList>
    </citation>
    <scope>NUCLEOTIDE SEQUENCE</scope>
    <source>
        <strain evidence="10">KCTC 12711</strain>
    </source>
</reference>
<dbReference type="EMBL" id="BMXA01000002">
    <property type="protein sequence ID" value="GHA03428.1"/>
    <property type="molecule type" value="Genomic_DNA"/>
</dbReference>
<feature type="active site" description="Proton acceptor" evidence="8">
    <location>
        <position position="64"/>
    </location>
</feature>
<feature type="active site" description="Proton acceptor" evidence="8">
    <location>
        <position position="53"/>
    </location>
</feature>
<evidence type="ECO:0000256" key="1">
    <source>
        <dbReference type="ARBA" id="ARBA00004733"/>
    </source>
</evidence>
<dbReference type="InterPro" id="IPR002028">
    <property type="entry name" value="Trp_synthase_suA"/>
</dbReference>
<dbReference type="InterPro" id="IPR013785">
    <property type="entry name" value="Aldolase_TIM"/>
</dbReference>
<evidence type="ECO:0000313" key="10">
    <source>
        <dbReference type="EMBL" id="GHA03428.1"/>
    </source>
</evidence>
<gene>
    <name evidence="8" type="primary">trpA</name>
    <name evidence="10" type="ORF">GCM10008090_10630</name>
</gene>
<dbReference type="EC" id="4.2.1.20" evidence="8"/>
<organism evidence="10 11">
    <name type="scientific">Arenicella chitinivorans</name>
    <dbReference type="NCBI Taxonomy" id="1329800"/>
    <lineage>
        <taxon>Bacteria</taxon>
        <taxon>Pseudomonadati</taxon>
        <taxon>Pseudomonadota</taxon>
        <taxon>Gammaproteobacteria</taxon>
        <taxon>Arenicellales</taxon>
        <taxon>Arenicellaceae</taxon>
        <taxon>Arenicella</taxon>
    </lineage>
</organism>
<evidence type="ECO:0000256" key="7">
    <source>
        <dbReference type="ARBA" id="ARBA00049047"/>
    </source>
</evidence>
<dbReference type="GO" id="GO:0005829">
    <property type="term" value="C:cytosol"/>
    <property type="evidence" value="ECO:0007669"/>
    <property type="project" value="TreeGrafter"/>
</dbReference>
<evidence type="ECO:0000256" key="9">
    <source>
        <dbReference type="RuleBase" id="RU003662"/>
    </source>
</evidence>
<evidence type="ECO:0000313" key="11">
    <source>
        <dbReference type="Proteomes" id="UP000614811"/>
    </source>
</evidence>
<dbReference type="NCBIfam" id="TIGR00262">
    <property type="entry name" value="trpA"/>
    <property type="match status" value="1"/>
</dbReference>
<keyword evidence="6 8" id="KW-0456">Lyase</keyword>
<dbReference type="InterPro" id="IPR011060">
    <property type="entry name" value="RibuloseP-bd_barrel"/>
</dbReference>
<comment type="function">
    <text evidence="8">The alpha subunit is responsible for the aldol cleavage of indoleglycerol phosphate to indole and glyceraldehyde 3-phosphate.</text>
</comment>
<evidence type="ECO:0000256" key="3">
    <source>
        <dbReference type="ARBA" id="ARBA00022605"/>
    </source>
</evidence>
<dbReference type="Proteomes" id="UP000614811">
    <property type="component" value="Unassembled WGS sequence"/>
</dbReference>
<accession>A0A918RKG1</accession>
<evidence type="ECO:0000256" key="5">
    <source>
        <dbReference type="ARBA" id="ARBA00023141"/>
    </source>
</evidence>